<proteinExistence type="predicted"/>
<evidence type="ECO:0000313" key="2">
    <source>
        <dbReference type="Proteomes" id="UP001055093"/>
    </source>
</evidence>
<dbReference type="Pfam" id="PF01724">
    <property type="entry name" value="DUF29"/>
    <property type="match status" value="1"/>
</dbReference>
<dbReference type="InterPro" id="IPR002636">
    <property type="entry name" value="DUF29"/>
</dbReference>
<dbReference type="PANTHER" id="PTHR34235">
    <property type="entry name" value="SLR1203 PROTEIN-RELATED"/>
    <property type="match status" value="1"/>
</dbReference>
<dbReference type="Gene3D" id="1.20.1220.20">
    <property type="entry name" value="Uncharcterised protein PF01724"/>
    <property type="match status" value="1"/>
</dbReference>
<protein>
    <recommendedName>
        <fullName evidence="3">DUF29 domain-containing protein</fullName>
    </recommendedName>
</protein>
<dbReference type="RefSeq" id="WP_137828358.1">
    <property type="nucleotide sequence ID" value="NZ_BPRE01000003.1"/>
</dbReference>
<dbReference type="Proteomes" id="UP001055093">
    <property type="component" value="Unassembled WGS sequence"/>
</dbReference>
<comment type="caution">
    <text evidence="1">The sequence shown here is derived from an EMBL/GenBank/DDBJ whole genome shotgun (WGS) entry which is preliminary data.</text>
</comment>
<evidence type="ECO:0000313" key="1">
    <source>
        <dbReference type="EMBL" id="GJE74631.1"/>
    </source>
</evidence>
<organism evidence="1 2">
    <name type="scientific">Methylorubrum suomiense</name>
    <dbReference type="NCBI Taxonomy" id="144191"/>
    <lineage>
        <taxon>Bacteria</taxon>
        <taxon>Pseudomonadati</taxon>
        <taxon>Pseudomonadota</taxon>
        <taxon>Alphaproteobacteria</taxon>
        <taxon>Hyphomicrobiales</taxon>
        <taxon>Methylobacteriaceae</taxon>
        <taxon>Methylorubrum</taxon>
    </lineage>
</organism>
<dbReference type="EMBL" id="BPRE01000003">
    <property type="protein sequence ID" value="GJE74631.1"/>
    <property type="molecule type" value="Genomic_DNA"/>
</dbReference>
<gene>
    <name evidence="1" type="ORF">BGCPKDLD_1202</name>
</gene>
<evidence type="ECO:0008006" key="3">
    <source>
        <dbReference type="Google" id="ProtNLM"/>
    </source>
</evidence>
<reference evidence="1" key="1">
    <citation type="journal article" date="2021" name="Front. Microbiol.">
        <title>Comprehensive Comparative Genomics and Phenotyping of Methylobacterium Species.</title>
        <authorList>
            <person name="Alessa O."/>
            <person name="Ogura Y."/>
            <person name="Fujitani Y."/>
            <person name="Takami H."/>
            <person name="Hayashi T."/>
            <person name="Sahin N."/>
            <person name="Tani A."/>
        </authorList>
    </citation>
    <scope>NUCLEOTIDE SEQUENCE</scope>
    <source>
        <strain evidence="1">DSM 14458</strain>
    </source>
</reference>
<keyword evidence="2" id="KW-1185">Reference proteome</keyword>
<sequence>MTKAALKPPPAADLYDTDFYAWTQAQAELLRQGRFDALDLGHLIEEVASVGASEKREIKNRLAVLIGHLLKWMVQPGARSSSWTGTITEQRLQVHDVLEMSPSLRRYPAEVFARAYHSGRVLAAKDTGFDFALFPEQPPFTVEQALNLDFLPAEPGRLTP</sequence>
<name>A0ABQ4UR42_9HYPH</name>
<accession>A0ABQ4UR42</accession>
<reference evidence="1" key="2">
    <citation type="submission" date="2021-08" db="EMBL/GenBank/DDBJ databases">
        <authorList>
            <person name="Tani A."/>
            <person name="Ola A."/>
            <person name="Ogura Y."/>
            <person name="Katsura K."/>
            <person name="Hayashi T."/>
        </authorList>
    </citation>
    <scope>NUCLEOTIDE SEQUENCE</scope>
    <source>
        <strain evidence="1">DSM 14458</strain>
    </source>
</reference>